<dbReference type="RefSeq" id="XP_065660882.1">
    <property type="nucleotide sequence ID" value="XM_065804810.1"/>
</dbReference>
<dbReference type="Pfam" id="PF01754">
    <property type="entry name" value="zf-A20"/>
    <property type="match status" value="1"/>
</dbReference>
<evidence type="ECO:0000256" key="3">
    <source>
        <dbReference type="ARBA" id="ARBA00022833"/>
    </source>
</evidence>
<dbReference type="AlphaFoldDB" id="T2MIH9"/>
<evidence type="ECO:0000256" key="1">
    <source>
        <dbReference type="ARBA" id="ARBA00022723"/>
    </source>
</evidence>
<keyword evidence="2 4" id="KW-0863">Zinc-finger</keyword>
<organism evidence="8">
    <name type="scientific">Hydra vulgaris</name>
    <name type="common">Hydra</name>
    <name type="synonym">Hydra attenuata</name>
    <dbReference type="NCBI Taxonomy" id="6087"/>
    <lineage>
        <taxon>Eukaryota</taxon>
        <taxon>Metazoa</taxon>
        <taxon>Cnidaria</taxon>
        <taxon>Hydrozoa</taxon>
        <taxon>Hydroidolina</taxon>
        <taxon>Anthoathecata</taxon>
        <taxon>Aplanulata</taxon>
        <taxon>Hydridae</taxon>
        <taxon>Hydra</taxon>
    </lineage>
</organism>
<dbReference type="EMBL" id="HAAD01005485">
    <property type="protein sequence ID" value="CDG71717.1"/>
    <property type="molecule type" value="mRNA"/>
</dbReference>
<dbReference type="InterPro" id="IPR050652">
    <property type="entry name" value="AN1_A20_ZnFinger"/>
</dbReference>
<proteinExistence type="evidence at transcript level"/>
<evidence type="ECO:0000313" key="10">
    <source>
        <dbReference type="RefSeq" id="XP_065660882.1"/>
    </source>
</evidence>
<evidence type="ECO:0000259" key="7">
    <source>
        <dbReference type="PROSITE" id="PS51039"/>
    </source>
</evidence>
<dbReference type="InterPro" id="IPR035896">
    <property type="entry name" value="AN1-like_Znf"/>
</dbReference>
<dbReference type="SMART" id="SM00259">
    <property type="entry name" value="ZnF_A20"/>
    <property type="match status" value="1"/>
</dbReference>
<dbReference type="PANTHER" id="PTHR10634:SF149">
    <property type="entry name" value="AN1-TYPE DOMAIN-CONTAINING PROTEIN-RELATED"/>
    <property type="match status" value="1"/>
</dbReference>
<reference evidence="10" key="2">
    <citation type="submission" date="2025-05" db="UniProtKB">
        <authorList>
            <consortium name="RefSeq"/>
        </authorList>
    </citation>
    <scope>IDENTIFICATION</scope>
</reference>
<dbReference type="Proteomes" id="UP001652625">
    <property type="component" value="Chromosome 09"/>
</dbReference>
<keyword evidence="1" id="KW-0479">Metal-binding</keyword>
<dbReference type="GO" id="GO:0003677">
    <property type="term" value="F:DNA binding"/>
    <property type="evidence" value="ECO:0007669"/>
    <property type="project" value="InterPro"/>
</dbReference>
<dbReference type="SUPFAM" id="SSF118310">
    <property type="entry name" value="AN1-like Zinc finger"/>
    <property type="match status" value="1"/>
</dbReference>
<dbReference type="PROSITE" id="PS51039">
    <property type="entry name" value="ZF_AN1"/>
    <property type="match status" value="1"/>
</dbReference>
<dbReference type="InterPro" id="IPR002653">
    <property type="entry name" value="Znf_A20"/>
</dbReference>
<evidence type="ECO:0000256" key="4">
    <source>
        <dbReference type="PROSITE-ProRule" id="PRU00449"/>
    </source>
</evidence>
<feature type="region of interest" description="Disordered" evidence="5">
    <location>
        <begin position="38"/>
        <end position="62"/>
    </location>
</feature>
<dbReference type="Gene3D" id="4.10.1110.10">
    <property type="entry name" value="AN1-like Zinc finger"/>
    <property type="match status" value="1"/>
</dbReference>
<feature type="domain" description="A20-type" evidence="6">
    <location>
        <begin position="5"/>
        <end position="39"/>
    </location>
</feature>
<evidence type="ECO:0000313" key="8">
    <source>
        <dbReference type="EMBL" id="CDG71717.1"/>
    </source>
</evidence>
<dbReference type="OMA" id="RYADSHK"/>
<keyword evidence="9" id="KW-1185">Reference proteome</keyword>
<dbReference type="OrthoDB" id="10037120at2759"/>
<accession>T2MIH9</accession>
<sequence>MEQDSNRTVLCKMGCGFYGNHSYEGMCSKCYRDHVKRQQQSSPSAGRNSPATGACGSTSASQLTLQSPSSTAVAQTTAFLDNSQLQSACLSPETSASLLVEDKSPSNQVEVFEENSECPGKIKKNRCCSCRKKVGLTGFECRCGGLFCGIHRYSDKHNCSYDYKADGREQIAKANPVIVGEKIKKI</sequence>
<dbReference type="PANTHER" id="PTHR10634">
    <property type="entry name" value="AN1-TYPE ZINC FINGER PROTEIN"/>
    <property type="match status" value="1"/>
</dbReference>
<dbReference type="InterPro" id="IPR000058">
    <property type="entry name" value="Znf_AN1"/>
</dbReference>
<feature type="domain" description="AN1-type" evidence="7">
    <location>
        <begin position="121"/>
        <end position="167"/>
    </location>
</feature>
<keyword evidence="3" id="KW-0862">Zinc</keyword>
<name>T2MIH9_HYDVU</name>
<protein>
    <submittedName>
        <fullName evidence="8 10">AN1-type zinc finger protein 5</fullName>
    </submittedName>
</protein>
<evidence type="ECO:0000313" key="9">
    <source>
        <dbReference type="Proteomes" id="UP001652625"/>
    </source>
</evidence>
<evidence type="ECO:0000256" key="2">
    <source>
        <dbReference type="ARBA" id="ARBA00022771"/>
    </source>
</evidence>
<dbReference type="SMART" id="SM00154">
    <property type="entry name" value="ZnF_AN1"/>
    <property type="match status" value="1"/>
</dbReference>
<reference evidence="8" key="1">
    <citation type="journal article" date="2013" name="Genome Biol. Evol.">
        <title>Punctuated emergences of genetic and phenotypic innovations in eumetazoan, bilaterian, euteleostome, and hominidae ancestors.</title>
        <authorList>
            <person name="Wenger Y."/>
            <person name="Galliot B."/>
        </authorList>
    </citation>
    <scope>NUCLEOTIDE SEQUENCE</scope>
    <source>
        <tissue evidence="8">Whole animals</tissue>
    </source>
</reference>
<dbReference type="GO" id="GO:0008270">
    <property type="term" value="F:zinc ion binding"/>
    <property type="evidence" value="ECO:0007669"/>
    <property type="project" value="UniProtKB-KW"/>
</dbReference>
<dbReference type="PROSITE" id="PS51036">
    <property type="entry name" value="ZF_A20"/>
    <property type="match status" value="1"/>
</dbReference>
<dbReference type="Pfam" id="PF01428">
    <property type="entry name" value="zf-AN1"/>
    <property type="match status" value="1"/>
</dbReference>
<dbReference type="Gene3D" id="1.20.5.4770">
    <property type="match status" value="1"/>
</dbReference>
<dbReference type="SUPFAM" id="SSF57716">
    <property type="entry name" value="Glucocorticoid receptor-like (DNA-binding domain)"/>
    <property type="match status" value="1"/>
</dbReference>
<gene>
    <name evidence="8" type="primary">ZFAND5</name>
    <name evidence="10" type="synonym">LOC100212818</name>
</gene>
<evidence type="ECO:0000256" key="5">
    <source>
        <dbReference type="SAM" id="MobiDB-lite"/>
    </source>
</evidence>
<dbReference type="FunFam" id="4.10.1110.10:FF:000001">
    <property type="entry name" value="Zinc finger AN1-type containing 6"/>
    <property type="match status" value="1"/>
</dbReference>
<evidence type="ECO:0000259" key="6">
    <source>
        <dbReference type="PROSITE" id="PS51036"/>
    </source>
</evidence>